<dbReference type="PROSITE" id="PS51318">
    <property type="entry name" value="TAT"/>
    <property type="match status" value="1"/>
</dbReference>
<dbReference type="eggNOG" id="COG1653">
    <property type="taxonomic scope" value="Bacteria"/>
</dbReference>
<proteinExistence type="predicted"/>
<dbReference type="Gene3D" id="3.40.190.10">
    <property type="entry name" value="Periplasmic binding protein-like II"/>
    <property type="match status" value="1"/>
</dbReference>
<dbReference type="EMBL" id="CP001618">
    <property type="protein sequence ID" value="ACQ78586.1"/>
    <property type="molecule type" value="Genomic_DNA"/>
</dbReference>
<feature type="chain" id="PRO_5002949116" evidence="1">
    <location>
        <begin position="35"/>
        <end position="445"/>
    </location>
</feature>
<dbReference type="Pfam" id="PF01547">
    <property type="entry name" value="SBP_bac_1"/>
    <property type="match status" value="1"/>
</dbReference>
<feature type="signal peptide" evidence="1">
    <location>
        <begin position="1"/>
        <end position="34"/>
    </location>
</feature>
<dbReference type="RefSeq" id="WP_012725366.1">
    <property type="nucleotide sequence ID" value="NC_012669.1"/>
</dbReference>
<reference evidence="2 3" key="1">
    <citation type="journal article" date="2009" name="Stand. Genomic Sci.">
        <title>Complete genome sequence of Beutenbergia cavernae type strain (HKI 0122).</title>
        <authorList>
            <person name="Land M."/>
            <person name="Pukall R."/>
            <person name="Abt B."/>
            <person name="Goker M."/>
            <person name="Rohde M."/>
            <person name="Glavina Del Rio T."/>
            <person name="Tice H."/>
            <person name="Copeland A."/>
            <person name="Cheng J.F."/>
            <person name="Lucas S."/>
            <person name="Chen F."/>
            <person name="Nolan M."/>
            <person name="Bruce D."/>
            <person name="Goodwin L."/>
            <person name="Pitluck S."/>
            <person name="Ivanova N."/>
            <person name="Mavromatis K."/>
            <person name="Ovchinnikova G."/>
            <person name="Pati A."/>
            <person name="Chen A."/>
            <person name="Palaniappan K."/>
            <person name="Hauser L."/>
            <person name="Chang Y.J."/>
            <person name="Jefferies C.C."/>
            <person name="Saunders E."/>
            <person name="Brettin T."/>
            <person name="Detter J.C."/>
            <person name="Han C."/>
            <person name="Chain P."/>
            <person name="Bristow J."/>
            <person name="Eisen J.A."/>
            <person name="Markowitz V."/>
            <person name="Hugenholtz P."/>
            <person name="Kyrpides N.C."/>
            <person name="Klenk H.P."/>
            <person name="Lapidus A."/>
        </authorList>
    </citation>
    <scope>NUCLEOTIDE SEQUENCE [LARGE SCALE GENOMIC DNA]</scope>
    <source>
        <strain evidence="3">ATCC BAA-8 / DSM 12333 / NBRC 16432</strain>
    </source>
</reference>
<dbReference type="InterPro" id="IPR006059">
    <property type="entry name" value="SBP"/>
</dbReference>
<protein>
    <submittedName>
        <fullName evidence="2">Extracellular solute-binding protein family 1</fullName>
    </submittedName>
</protein>
<keyword evidence="3" id="KW-1185">Reference proteome</keyword>
<organism evidence="2 3">
    <name type="scientific">Beutenbergia cavernae (strain ATCC BAA-8 / DSM 12333 / CCUG 43141 / JCM 11478 / NBRC 16432 / NCIMB 13614 / HKI 0122)</name>
    <dbReference type="NCBI Taxonomy" id="471853"/>
    <lineage>
        <taxon>Bacteria</taxon>
        <taxon>Bacillati</taxon>
        <taxon>Actinomycetota</taxon>
        <taxon>Actinomycetes</taxon>
        <taxon>Micrococcales</taxon>
        <taxon>Beutenbergiaceae</taxon>
        <taxon>Beutenbergia</taxon>
    </lineage>
</organism>
<dbReference type="KEGG" id="bcv:Bcav_0322"/>
<name>C5BWC8_BEUC1</name>
<dbReference type="SUPFAM" id="SSF53850">
    <property type="entry name" value="Periplasmic binding protein-like II"/>
    <property type="match status" value="1"/>
</dbReference>
<dbReference type="OrthoDB" id="9795467at2"/>
<dbReference type="InterPro" id="IPR006311">
    <property type="entry name" value="TAT_signal"/>
</dbReference>
<gene>
    <name evidence="2" type="ordered locus">Bcav_0322</name>
</gene>
<evidence type="ECO:0000313" key="2">
    <source>
        <dbReference type="EMBL" id="ACQ78586.1"/>
    </source>
</evidence>
<dbReference type="STRING" id="471853.Bcav_0322"/>
<dbReference type="PANTHER" id="PTHR43649">
    <property type="entry name" value="ARABINOSE-BINDING PROTEIN-RELATED"/>
    <property type="match status" value="1"/>
</dbReference>
<evidence type="ECO:0000256" key="1">
    <source>
        <dbReference type="SAM" id="SignalP"/>
    </source>
</evidence>
<evidence type="ECO:0000313" key="3">
    <source>
        <dbReference type="Proteomes" id="UP000007962"/>
    </source>
</evidence>
<accession>C5BWC8</accession>
<keyword evidence="1" id="KW-0732">Signal</keyword>
<dbReference type="AlphaFoldDB" id="C5BWC8"/>
<dbReference type="HOGENOM" id="CLU_031285_10_5_11"/>
<dbReference type="PANTHER" id="PTHR43649:SF30">
    <property type="entry name" value="ABC TRANSPORTER SUBSTRATE-BINDING PROTEIN"/>
    <property type="match status" value="1"/>
</dbReference>
<dbReference type="Proteomes" id="UP000007962">
    <property type="component" value="Chromosome"/>
</dbReference>
<sequence>MSRVPPRPSRRAPSLTRRAVLAGALGAGTAGALAACSGGGGGTTPQNTLNVWGGVPPESGPGALVDAFHEAHPEYTVNYTRFVNDDRGNLKLDTALQGGVDIDVYFTYATGNLALRAGSGMTLDLTDRVEADPELAEFLDTEAPKGFWQDDRLTALATTREPNMILVNLARLEAAGIELPQAWTLDEFVAAAAELTGDGTYGAYMLPDTARVSLGPNYWYTDDGGSNFADPAFGEHMALSRDLIDDGVLYPWTEILARQLEAYQQNAFVAEDFALWMTAPFSLRFLADAENYPHDFKVAAAPIPTTDVGAWNTGVFGNHIMVNPRSSKQDLAWEFVRFWILSGSEFMAPGGKIPTLQNVGTEDMLGSLLGPDAADWFDVDSFRRVLFDDDPELFVDTNLTAFPEIDLAVRQQRDLCWIGERAPVDAVDAIDRQAGAAITRYGRSS</sequence>
<dbReference type="InterPro" id="IPR050490">
    <property type="entry name" value="Bact_solute-bd_prot1"/>
</dbReference>